<dbReference type="GO" id="GO:0003677">
    <property type="term" value="F:DNA binding"/>
    <property type="evidence" value="ECO:0007669"/>
    <property type="project" value="UniProtKB-KW"/>
</dbReference>
<comment type="similarity">
    <text evidence="1">Belongs to the LysR transcriptional regulatory family.</text>
</comment>
<dbReference type="PROSITE" id="PS50931">
    <property type="entry name" value="HTH_LYSR"/>
    <property type="match status" value="1"/>
</dbReference>
<keyword evidence="4" id="KW-0804">Transcription</keyword>
<feature type="domain" description="HTH lysR-type" evidence="5">
    <location>
        <begin position="14"/>
        <end position="71"/>
    </location>
</feature>
<dbReference type="OrthoDB" id="9785974at2"/>
<proteinExistence type="inferred from homology"/>
<dbReference type="Gene3D" id="1.10.10.10">
    <property type="entry name" value="Winged helix-like DNA-binding domain superfamily/Winged helix DNA-binding domain"/>
    <property type="match status" value="1"/>
</dbReference>
<reference evidence="6 7" key="1">
    <citation type="submission" date="2018-06" db="EMBL/GenBank/DDBJ databases">
        <title>Genomic Encyclopedia of Type Strains, Phase III (KMG-III): the genomes of soil and plant-associated and newly described type strains.</title>
        <authorList>
            <person name="Whitman W."/>
        </authorList>
    </citation>
    <scope>NUCLEOTIDE SEQUENCE [LARGE SCALE GENOMIC DNA]</scope>
    <source>
        <strain evidence="6 7">CECT 7646</strain>
    </source>
</reference>
<dbReference type="Pfam" id="PF00126">
    <property type="entry name" value="HTH_1"/>
    <property type="match status" value="1"/>
</dbReference>
<dbReference type="PANTHER" id="PTHR30419:SF2">
    <property type="entry name" value="LYSR FAMILY TRANSCRIPTIONAL REGULATOR"/>
    <property type="match status" value="1"/>
</dbReference>
<dbReference type="InterPro" id="IPR050950">
    <property type="entry name" value="HTH-type_LysR_regulators"/>
</dbReference>
<evidence type="ECO:0000259" key="5">
    <source>
        <dbReference type="PROSITE" id="PS50931"/>
    </source>
</evidence>
<evidence type="ECO:0000256" key="1">
    <source>
        <dbReference type="ARBA" id="ARBA00009437"/>
    </source>
</evidence>
<keyword evidence="7" id="KW-1185">Reference proteome</keyword>
<dbReference type="GO" id="GO:0003700">
    <property type="term" value="F:DNA-binding transcription factor activity"/>
    <property type="evidence" value="ECO:0007669"/>
    <property type="project" value="InterPro"/>
</dbReference>
<dbReference type="AlphaFoldDB" id="A0A318SR28"/>
<dbReference type="PANTHER" id="PTHR30419">
    <property type="entry name" value="HTH-TYPE TRANSCRIPTIONAL REGULATOR YBHD"/>
    <property type="match status" value="1"/>
</dbReference>
<dbReference type="SUPFAM" id="SSF46785">
    <property type="entry name" value="Winged helix' DNA-binding domain"/>
    <property type="match status" value="1"/>
</dbReference>
<sequence>MAPFPSPRTFLRQLDLATLDLFALVCESGSIARAGERGQLAASAISKRIAELEALAGAPLLLRHARGIRPTPVGELVLARVHTLLGEVERLRVDLGDVAAGVCGQVRLCASASAMEQYLPADIAAFMRRHADIRIDVRQGASRAVAQAVREGEVELGICGQSDGVAGLESRRYRTERLVLVVPRGHTLAGRRAVAYADALDEPQIGLRDSSTVQQTLDREARAAQRTPGRRIEVDSLSAMCRMVECGLGLGVMPEGAFKAMGVGRRLIALRLTDAWAVRALDLYAVRFDALPAAAQRFVDELAPKR</sequence>
<dbReference type="Gene3D" id="3.40.190.290">
    <property type="match status" value="1"/>
</dbReference>
<dbReference type="Proteomes" id="UP000247540">
    <property type="component" value="Unassembled WGS sequence"/>
</dbReference>
<name>A0A318SR28_9BURK</name>
<evidence type="ECO:0000256" key="4">
    <source>
        <dbReference type="ARBA" id="ARBA00023163"/>
    </source>
</evidence>
<accession>A0A318SR28</accession>
<dbReference type="InterPro" id="IPR000847">
    <property type="entry name" value="LysR_HTH_N"/>
</dbReference>
<gene>
    <name evidence="6" type="ORF">DFQ15_101210</name>
</gene>
<dbReference type="EMBL" id="QJTC01000001">
    <property type="protein sequence ID" value="PYE79889.1"/>
    <property type="molecule type" value="Genomic_DNA"/>
</dbReference>
<evidence type="ECO:0000256" key="2">
    <source>
        <dbReference type="ARBA" id="ARBA00023015"/>
    </source>
</evidence>
<dbReference type="InterPro" id="IPR036390">
    <property type="entry name" value="WH_DNA-bd_sf"/>
</dbReference>
<evidence type="ECO:0000313" key="7">
    <source>
        <dbReference type="Proteomes" id="UP000247540"/>
    </source>
</evidence>
<dbReference type="SUPFAM" id="SSF53850">
    <property type="entry name" value="Periplasmic binding protein-like II"/>
    <property type="match status" value="1"/>
</dbReference>
<dbReference type="GO" id="GO:0005829">
    <property type="term" value="C:cytosol"/>
    <property type="evidence" value="ECO:0007669"/>
    <property type="project" value="TreeGrafter"/>
</dbReference>
<keyword evidence="2" id="KW-0805">Transcription regulation</keyword>
<organism evidence="6 7">
    <name type="scientific">Xylophilus ampelinus</name>
    <dbReference type="NCBI Taxonomy" id="54067"/>
    <lineage>
        <taxon>Bacteria</taxon>
        <taxon>Pseudomonadati</taxon>
        <taxon>Pseudomonadota</taxon>
        <taxon>Betaproteobacteria</taxon>
        <taxon>Burkholderiales</taxon>
        <taxon>Xylophilus</taxon>
    </lineage>
</organism>
<dbReference type="Pfam" id="PF03466">
    <property type="entry name" value="LysR_substrate"/>
    <property type="match status" value="1"/>
</dbReference>
<protein>
    <submittedName>
        <fullName evidence="6">LysR family transcriptional regulator</fullName>
    </submittedName>
</protein>
<evidence type="ECO:0000256" key="3">
    <source>
        <dbReference type="ARBA" id="ARBA00023125"/>
    </source>
</evidence>
<evidence type="ECO:0000313" key="6">
    <source>
        <dbReference type="EMBL" id="PYE79889.1"/>
    </source>
</evidence>
<comment type="caution">
    <text evidence="6">The sequence shown here is derived from an EMBL/GenBank/DDBJ whole genome shotgun (WGS) entry which is preliminary data.</text>
</comment>
<dbReference type="InterPro" id="IPR005119">
    <property type="entry name" value="LysR_subst-bd"/>
</dbReference>
<keyword evidence="3" id="KW-0238">DNA-binding</keyword>
<dbReference type="InterPro" id="IPR036388">
    <property type="entry name" value="WH-like_DNA-bd_sf"/>
</dbReference>